<reference evidence="7 8" key="1">
    <citation type="journal article" date="2014" name="Agronomy (Basel)">
        <title>A Draft Genome Sequence for Ensete ventricosum, the Drought-Tolerant Tree Against Hunger.</title>
        <authorList>
            <person name="Harrison J."/>
            <person name="Moore K.A."/>
            <person name="Paszkiewicz K."/>
            <person name="Jones T."/>
            <person name="Grant M."/>
            <person name="Ambacheew D."/>
            <person name="Muzemil S."/>
            <person name="Studholme D.J."/>
        </authorList>
    </citation>
    <scope>NUCLEOTIDE SEQUENCE [LARGE SCALE GENOMIC DNA]</scope>
</reference>
<accession>A0A427B7C3</accession>
<dbReference type="Pfam" id="PF01239">
    <property type="entry name" value="PPTA"/>
    <property type="match status" value="1"/>
</dbReference>
<comment type="similarity">
    <text evidence="1 6">Belongs to the protein prenyltransferase subunit alpha family.</text>
</comment>
<evidence type="ECO:0000313" key="8">
    <source>
        <dbReference type="Proteomes" id="UP000287651"/>
    </source>
</evidence>
<protein>
    <recommendedName>
        <fullName evidence="6">Geranylgeranyl transferase type-2 subunit alpha</fullName>
        <ecNumber evidence="6">2.5.1.60</ecNumber>
    </recommendedName>
    <alternativeName>
        <fullName evidence="6">Geranylgeranyl transferase type II subunit alpha</fullName>
    </alternativeName>
</protein>
<evidence type="ECO:0000256" key="4">
    <source>
        <dbReference type="ARBA" id="ARBA00022737"/>
    </source>
</evidence>
<evidence type="ECO:0000256" key="3">
    <source>
        <dbReference type="ARBA" id="ARBA00022679"/>
    </source>
</evidence>
<dbReference type="Gene3D" id="1.25.40.120">
    <property type="entry name" value="Protein prenylyltransferase"/>
    <property type="match status" value="1"/>
</dbReference>
<comment type="caution">
    <text evidence="7">The sequence shown here is derived from an EMBL/GenBank/DDBJ whole genome shotgun (WGS) entry which is preliminary data.</text>
</comment>
<dbReference type="GO" id="GO:0004663">
    <property type="term" value="F:Rab geranylgeranyltransferase activity"/>
    <property type="evidence" value="ECO:0007669"/>
    <property type="project" value="UniProtKB-UniRule"/>
</dbReference>
<keyword evidence="4" id="KW-0677">Repeat</keyword>
<dbReference type="PANTHER" id="PTHR11129:SF2">
    <property type="entry name" value="GERANYLGERANYL TRANSFERASE TYPE-2 SUBUNIT ALPHA"/>
    <property type="match status" value="1"/>
</dbReference>
<dbReference type="AlphaFoldDB" id="A0A427B7C3"/>
<keyword evidence="2 6" id="KW-0637">Prenyltransferase</keyword>
<organism evidence="7 8">
    <name type="scientific">Ensete ventricosum</name>
    <name type="common">Abyssinian banana</name>
    <name type="synonym">Musa ensete</name>
    <dbReference type="NCBI Taxonomy" id="4639"/>
    <lineage>
        <taxon>Eukaryota</taxon>
        <taxon>Viridiplantae</taxon>
        <taxon>Streptophyta</taxon>
        <taxon>Embryophyta</taxon>
        <taxon>Tracheophyta</taxon>
        <taxon>Spermatophyta</taxon>
        <taxon>Magnoliopsida</taxon>
        <taxon>Liliopsida</taxon>
        <taxon>Zingiberales</taxon>
        <taxon>Musaceae</taxon>
        <taxon>Ensete</taxon>
    </lineage>
</organism>
<keyword evidence="3 6" id="KW-0808">Transferase</keyword>
<dbReference type="GO" id="GO:0097354">
    <property type="term" value="P:prenylation"/>
    <property type="evidence" value="ECO:0007669"/>
    <property type="project" value="UniProtKB-UniRule"/>
</dbReference>
<comment type="function">
    <text evidence="6">Catalyzes the transfer of a geranyl-geranyl moiety from geranyl-geranyl pyrophosphate to cysteines occuring in specific C-terminal amino acid sequences.</text>
</comment>
<evidence type="ECO:0000256" key="6">
    <source>
        <dbReference type="RuleBase" id="RU367120"/>
    </source>
</evidence>
<dbReference type="PROSITE" id="PS51147">
    <property type="entry name" value="PFTA"/>
    <property type="match status" value="1"/>
</dbReference>
<dbReference type="EMBL" id="AMZH03000315">
    <property type="protein sequence ID" value="RRT84389.1"/>
    <property type="molecule type" value="Genomic_DNA"/>
</dbReference>
<dbReference type="InterPro" id="IPR002088">
    <property type="entry name" value="Prenyl_trans_a"/>
</dbReference>
<name>A0A427B7C3_ENSVE</name>
<dbReference type="SUPFAM" id="SSF48439">
    <property type="entry name" value="Protein prenylyltransferase"/>
    <property type="match status" value="1"/>
</dbReference>
<dbReference type="PANTHER" id="PTHR11129">
    <property type="entry name" value="PROTEIN FARNESYLTRANSFERASE ALPHA SUBUNIT/RAB GERANYLGERANYL TRANSFERASE ALPHA SUBUNIT"/>
    <property type="match status" value="1"/>
</dbReference>
<dbReference type="Proteomes" id="UP000287651">
    <property type="component" value="Unassembled WGS sequence"/>
</dbReference>
<dbReference type="GO" id="GO:0005968">
    <property type="term" value="C:Rab-protein geranylgeranyltransferase complex"/>
    <property type="evidence" value="ECO:0007669"/>
    <property type="project" value="TreeGrafter"/>
</dbReference>
<evidence type="ECO:0000256" key="2">
    <source>
        <dbReference type="ARBA" id="ARBA00022602"/>
    </source>
</evidence>
<comment type="catalytic activity">
    <reaction evidence="5 6">
        <text>geranylgeranyl diphosphate + L-cysteinyl-[protein] = S-geranylgeranyl-L-cysteinyl-[protein] + diphosphate</text>
        <dbReference type="Rhea" id="RHEA:21240"/>
        <dbReference type="Rhea" id="RHEA-COMP:10131"/>
        <dbReference type="Rhea" id="RHEA-COMP:11537"/>
        <dbReference type="ChEBI" id="CHEBI:29950"/>
        <dbReference type="ChEBI" id="CHEBI:33019"/>
        <dbReference type="ChEBI" id="CHEBI:57533"/>
        <dbReference type="ChEBI" id="CHEBI:86021"/>
        <dbReference type="EC" id="2.5.1.60"/>
    </reaction>
</comment>
<evidence type="ECO:0000256" key="1">
    <source>
        <dbReference type="ARBA" id="ARBA00006734"/>
    </source>
</evidence>
<evidence type="ECO:0000256" key="5">
    <source>
        <dbReference type="ARBA" id="ARBA00047658"/>
    </source>
</evidence>
<proteinExistence type="inferred from homology"/>
<evidence type="ECO:0000313" key="7">
    <source>
        <dbReference type="EMBL" id="RRT84389.1"/>
    </source>
</evidence>
<sequence>MHGRPRKDPRPKDAAAKAAHLRDLQAQLLQNHRNRTYTKEALASCSKLLEINPEVYTPWNYRKLALQHNLDGVTDPDAVKSAIEDELRVVSSDPYFSQLAQ</sequence>
<gene>
    <name evidence="7" type="ORF">B296_00014275</name>
</gene>
<dbReference type="EC" id="2.5.1.60" evidence="6"/>